<evidence type="ECO:0000313" key="3">
    <source>
        <dbReference type="Proteomes" id="UP000887159"/>
    </source>
</evidence>
<evidence type="ECO:0000313" key="2">
    <source>
        <dbReference type="EMBL" id="GFX86858.1"/>
    </source>
</evidence>
<sequence>MGKTAVNYNAVDKGLNLSKLTSLPLATGRSQERGANVRNFDQGSKLRGPSPVTLALFYSASLNTRRRSRIPVILYFDAKTIRYDRNLISATGGYKRLAQPKRFPRTYIYASPKSYGLFCALLFIKLFRRLCCLAPKEGCTPQFEKRCPTSRSEQDQATGMPDGEVINNGRNKKGKERVLDHSP</sequence>
<comment type="caution">
    <text evidence="2">The sequence shown here is derived from an EMBL/GenBank/DDBJ whole genome shotgun (WGS) entry which is preliminary data.</text>
</comment>
<gene>
    <name evidence="2" type="ORF">TNCV_3751311</name>
</gene>
<reference evidence="2" key="1">
    <citation type="submission" date="2020-08" db="EMBL/GenBank/DDBJ databases">
        <title>Multicomponent nature underlies the extraordinary mechanical properties of spider dragline silk.</title>
        <authorList>
            <person name="Kono N."/>
            <person name="Nakamura H."/>
            <person name="Mori M."/>
            <person name="Yoshida Y."/>
            <person name="Ohtoshi R."/>
            <person name="Malay A.D."/>
            <person name="Moran D.A.P."/>
            <person name="Tomita M."/>
            <person name="Numata K."/>
            <person name="Arakawa K."/>
        </authorList>
    </citation>
    <scope>NUCLEOTIDE SEQUENCE</scope>
</reference>
<evidence type="ECO:0000256" key="1">
    <source>
        <dbReference type="SAM" id="MobiDB-lite"/>
    </source>
</evidence>
<proteinExistence type="predicted"/>
<keyword evidence="3" id="KW-1185">Reference proteome</keyword>
<feature type="region of interest" description="Disordered" evidence="1">
    <location>
        <begin position="142"/>
        <end position="183"/>
    </location>
</feature>
<dbReference type="AlphaFoldDB" id="A0A8X6R1V1"/>
<dbReference type="EMBL" id="BMAU01021014">
    <property type="protein sequence ID" value="GFX86858.1"/>
    <property type="molecule type" value="Genomic_DNA"/>
</dbReference>
<accession>A0A8X6R1V1</accession>
<name>A0A8X6R1V1_TRICX</name>
<organism evidence="2 3">
    <name type="scientific">Trichonephila clavipes</name>
    <name type="common">Golden silk orbweaver</name>
    <name type="synonym">Nephila clavipes</name>
    <dbReference type="NCBI Taxonomy" id="2585209"/>
    <lineage>
        <taxon>Eukaryota</taxon>
        <taxon>Metazoa</taxon>
        <taxon>Ecdysozoa</taxon>
        <taxon>Arthropoda</taxon>
        <taxon>Chelicerata</taxon>
        <taxon>Arachnida</taxon>
        <taxon>Araneae</taxon>
        <taxon>Araneomorphae</taxon>
        <taxon>Entelegynae</taxon>
        <taxon>Araneoidea</taxon>
        <taxon>Nephilidae</taxon>
        <taxon>Trichonephila</taxon>
    </lineage>
</organism>
<protein>
    <submittedName>
        <fullName evidence="2">Uncharacterized protein</fullName>
    </submittedName>
</protein>
<dbReference type="Proteomes" id="UP000887159">
    <property type="component" value="Unassembled WGS sequence"/>
</dbReference>